<dbReference type="GO" id="GO:0016973">
    <property type="term" value="P:poly(A)+ mRNA export from nucleus"/>
    <property type="evidence" value="ECO:0007669"/>
    <property type="project" value="TreeGrafter"/>
</dbReference>
<dbReference type="GO" id="GO:0000973">
    <property type="term" value="P:post-transcriptional tethering of RNA polymerase II gene DNA at nuclear periphery"/>
    <property type="evidence" value="ECO:0007669"/>
    <property type="project" value="TreeGrafter"/>
</dbReference>
<dbReference type="EMBL" id="GIBP01003290">
    <property type="protein sequence ID" value="NDV32259.1"/>
    <property type="molecule type" value="Transcribed_RNA"/>
</dbReference>
<feature type="domain" description="PCI" evidence="1">
    <location>
        <begin position="209"/>
        <end position="391"/>
    </location>
</feature>
<dbReference type="GO" id="GO:0003690">
    <property type="term" value="F:double-stranded DNA binding"/>
    <property type="evidence" value="ECO:0007669"/>
    <property type="project" value="InterPro"/>
</dbReference>
<dbReference type="PROSITE" id="PS50250">
    <property type="entry name" value="PCI"/>
    <property type="match status" value="1"/>
</dbReference>
<evidence type="ECO:0000259" key="1">
    <source>
        <dbReference type="PROSITE" id="PS50250"/>
    </source>
</evidence>
<dbReference type="GO" id="GO:0003723">
    <property type="term" value="F:RNA binding"/>
    <property type="evidence" value="ECO:0007669"/>
    <property type="project" value="InterPro"/>
</dbReference>
<dbReference type="InterPro" id="IPR045114">
    <property type="entry name" value="Csn12-like"/>
</dbReference>
<name>A0A6B2L5L5_9EUKA</name>
<dbReference type="PANTHER" id="PTHR12732:SF0">
    <property type="entry name" value="PCI DOMAIN-CONTAINING PROTEIN 2"/>
    <property type="match status" value="1"/>
</dbReference>
<accession>A0A6B2L5L5</accession>
<dbReference type="InterPro" id="IPR000717">
    <property type="entry name" value="PCI_dom"/>
</dbReference>
<dbReference type="Pfam" id="PF01399">
    <property type="entry name" value="PCI"/>
    <property type="match status" value="1"/>
</dbReference>
<dbReference type="InterPro" id="IPR057985">
    <property type="entry name" value="TPR_PSMD3_N"/>
</dbReference>
<reference evidence="2" key="1">
    <citation type="journal article" date="2020" name="J. Eukaryot. Microbiol.">
        <title>De novo Sequencing, Assembly and Annotation of the Transcriptome for the Free-Living Testate Amoeba Arcella intermedia.</title>
        <authorList>
            <person name="Ribeiro G.M."/>
            <person name="Porfirio-Sousa A.L."/>
            <person name="Maurer-Alcala X.X."/>
            <person name="Katz L.A."/>
            <person name="Lahr D.J.G."/>
        </authorList>
    </citation>
    <scope>NUCLEOTIDE SEQUENCE</scope>
</reference>
<dbReference type="Pfam" id="PF25573">
    <property type="entry name" value="TPR_PSMD3_N"/>
    <property type="match status" value="1"/>
</dbReference>
<organism evidence="2">
    <name type="scientific">Arcella intermedia</name>
    <dbReference type="NCBI Taxonomy" id="1963864"/>
    <lineage>
        <taxon>Eukaryota</taxon>
        <taxon>Amoebozoa</taxon>
        <taxon>Tubulinea</taxon>
        <taxon>Elardia</taxon>
        <taxon>Arcellinida</taxon>
        <taxon>Sphaerothecina</taxon>
        <taxon>Arcellidae</taxon>
        <taxon>Arcella</taxon>
    </lineage>
</organism>
<dbReference type="AlphaFoldDB" id="A0A6B2L5L5"/>
<dbReference type="GO" id="GO:0006368">
    <property type="term" value="P:transcription elongation by RNA polymerase II"/>
    <property type="evidence" value="ECO:0007669"/>
    <property type="project" value="TreeGrafter"/>
</dbReference>
<sequence length="406" mass="46867">MQNTAVYEYIADINSAIKDKNGPSMVALLKREHISTFRNELVKIKNLANFCNRVDAVFQAVVSNHLQSYLQWSEHKFEESYQYEELAVRNFKKAFESDTAVTWLIPVLRILIIYLRVTGRQADKELRNKGKKIGREEAASREINTFFRLCVGDRSAPEHSKKKAVMMVVNNLFRCYFNLNTINLCSNLIDTTEGPGFPPLSKFPISELVTYKFYSGQLAAFRGEYHKAHEALSLAFNRCPTSHIQNKRLILLYLIPVDMLRGRLPTPALLEKYGIKQFIPLVAAVKSGNLGEFNKALDQEEEFYIKKGIYLLLEKVRMLTYRNLFKKIHTAQGKPTKIFVKHCVYIINHWMKIETDTDEMMCIFANLIYNGMIKGYLSHTHSCVVVSDTAAFPNIRQIVKSNNLRW</sequence>
<proteinExistence type="predicted"/>
<dbReference type="SMART" id="SM00753">
    <property type="entry name" value="PAM"/>
    <property type="match status" value="1"/>
</dbReference>
<dbReference type="Gene3D" id="1.10.10.10">
    <property type="entry name" value="Winged helix-like DNA-binding domain superfamily/Winged helix DNA-binding domain"/>
    <property type="match status" value="1"/>
</dbReference>
<dbReference type="GO" id="GO:0070390">
    <property type="term" value="C:transcription export complex 2"/>
    <property type="evidence" value="ECO:0007669"/>
    <property type="project" value="TreeGrafter"/>
</dbReference>
<protein>
    <recommendedName>
        <fullName evidence="1">PCI domain-containing protein</fullName>
    </recommendedName>
</protein>
<dbReference type="PANTHER" id="PTHR12732">
    <property type="entry name" value="UNCHARACTERIZED PROTEASOME COMPONENT REGION PCI-CONTAINING"/>
    <property type="match status" value="1"/>
</dbReference>
<evidence type="ECO:0000313" key="2">
    <source>
        <dbReference type="EMBL" id="NDV32259.1"/>
    </source>
</evidence>
<dbReference type="InterPro" id="IPR036388">
    <property type="entry name" value="WH-like_DNA-bd_sf"/>
</dbReference>